<dbReference type="InterPro" id="IPR006162">
    <property type="entry name" value="Ppantetheine_attach_site"/>
</dbReference>
<dbReference type="OrthoDB" id="329835at2759"/>
<feature type="active site" description="Proton acceptor; for dehydratase activity" evidence="8">
    <location>
        <position position="987"/>
    </location>
</feature>
<dbReference type="InterPro" id="IPR016036">
    <property type="entry name" value="Malonyl_transacylase_ACP-bd"/>
</dbReference>
<feature type="active site" description="Proton donor; for dehydratase activity" evidence="8">
    <location>
        <position position="1183"/>
    </location>
</feature>
<dbReference type="SUPFAM" id="SSF52151">
    <property type="entry name" value="FabD/lysophospholipase-like"/>
    <property type="match status" value="1"/>
</dbReference>
<dbReference type="InterPro" id="IPR049552">
    <property type="entry name" value="PKS_DH_N"/>
</dbReference>
<dbReference type="SUPFAM" id="SSF53901">
    <property type="entry name" value="Thiolase-like"/>
    <property type="match status" value="1"/>
</dbReference>
<dbReference type="Pfam" id="PF16197">
    <property type="entry name" value="KAsynt_C_assoc"/>
    <property type="match status" value="1"/>
</dbReference>
<dbReference type="PROSITE" id="PS52004">
    <property type="entry name" value="KS3_2"/>
    <property type="match status" value="1"/>
</dbReference>
<dbReference type="Gene3D" id="3.90.180.10">
    <property type="entry name" value="Medium-chain alcohol dehydrogenases, catalytic domain"/>
    <property type="match status" value="1"/>
</dbReference>
<dbReference type="InterPro" id="IPR014030">
    <property type="entry name" value="Ketoacyl_synth_N"/>
</dbReference>
<dbReference type="SMART" id="SM00829">
    <property type="entry name" value="PKS_ER"/>
    <property type="match status" value="1"/>
</dbReference>
<dbReference type="EMBL" id="WUBL01000032">
    <property type="protein sequence ID" value="KAF2969750.1"/>
    <property type="molecule type" value="Genomic_DNA"/>
</dbReference>
<dbReference type="PROSITE" id="PS50075">
    <property type="entry name" value="CARRIER"/>
    <property type="match status" value="1"/>
</dbReference>
<evidence type="ECO:0000259" key="10">
    <source>
        <dbReference type="PROSITE" id="PS52004"/>
    </source>
</evidence>
<sequence length="2554" mass="280281">MEPIAIIGFALKLPQEVEDEFSFWDVLKDRQNLMTEWSESRGTIDSFHDTGSGKLNTLRSRGAHFVKEDPGVFDAPFFSITSNEAIAMDPQQRWVLEAAYHAFENSGTPLERLKGSSTAVFGASMSGDYARILSKDPDSMPRMAATGLGSSCLPNRVSWFFDLRGPSVLVDTACSGSLIALDHACQSIHNGDASAALVFGSSLLLSPESSIILSNMNFLSPDSVCYSFDRRANGYARGEGVVAIVIKPLHQALSDGDMIRAIIRSTGNNQDGRTPGLTQPSAEAQEMLIRHVYQKAGLDFKHTRYVEAHGTGTPTGDPVEMRAIGRVFRNFRSPQDPLYVGSVKANIGHLEGGSGLAGLLKATLLLEKATIPPNALFEEMNPSIDAEFYHVSVPTESVEWPSSGLRRASVNSFSFGGSNAHAILDDAQHYLQGHGLKGFHNSEVHCSEKGPYNMSLIESQASDLSGKRNGNENDASGDYKLLVWTAADGSAMERVLDSYQTYYQTRVHGDADKLNRLAHTLAVRRSHLAWRSFAVIGMSPSVTPMLNGSQLAQLPAAKPVRASNEGLSMAFVFTGQGAQYPGMGVDLLRYSIFAETLQRAETAFRKFGCDWSLFDQLREKVPLDEPKYAQPICTALQLALVELLKSFGVFPATVVGHSSGEIAAAYTTGALSFESACKVAYYRGLVTMRLKEIPDLAPGAMLSVNLPEAKVQDYVGNVEGIDSSSTHVACINSPSNCTLSATEETIDKIKTELDRDEIFSQKLRTGVAYHSPVMHRIANEYLELLGSLDAGISEDRISMISTVPGYATITPEDLLNGQYWVDNLVSPVQFAAAIQLLARATPKIGQEALTDVIEIGPHPALRRPILDTLATTISSIRYQAVLHRSQPSVFTALSLIGGLFCRGYSVSVARGNNHDIGTIIAPLIDCPKYPFDHSRRYWAESRISKGYRLRPKSAGELLGQQANDWNTLRPSFRNRLSVETIPWLGDHVISNTTICPGAAMLIMALEAVSHLGLSTAGKQRIAGFLIKEANFLSPITVAEEAQAATETCLYLRPLKAPDQKRSASSEVAIFSYNDDQWTECFKAHIQIQYQENDALPVDGGRETRLETERIASLCREAAESSAAPIDSVAFYDFLRDSGMAYGPAFRLLQEIRWDTRKVSTARINKPLVLHHGDDSPVHPTVLDAAVHLILAQISRGGSTPTPTLVPQRLSNAWISSHAWFESIGPVYLTSILHEQDTRGVKGSLYATTEDNLPLCVIDHMVMTSVSRGDARVELDEEERTLVYEIEWKPQLSGLDPVDLKDLCDKRIRLREDNFKEDRIGLESLMRQAARHAIMTLSNEKDESPNLSPHLQRLVGILRNCATEENDSDWAGFQGLLDQYEAVYPSHRLLTSISRNLPDIIRGDIDALELHFASDAAEDFYNSSFANICDVRLQTFLDLLTHETPSLRILEVGAGTGGMSQCILGALKQYEQRTGCCRFSDEFEDRLVFKTLDLECEPDTQGFEPGAYDLVIAGSVLHATSQLAATLARVRALLRPGGYLINAEITVPDAVWANVVFGSLPGWWLSTETWRQHGPLITEDKWRMLSCAAGFSGHDLLLHKGDISVMVSRAIETQINAFPAQYRELYRLIVIIDSNQEDQRTLAAELGKGRHDVDVVSFEDIKYRRLIENEVMVSLLEVGAPKLSSLERDDFLGLQMLVQKTQNLLWVAAPATGTSDGGGSIPHYATAMGLLRVIQSEEPTKRIASLVVESPDAYGAMTEKPLGLVAKCIGRVIETCFESTSHSPEVEFTIRDGHLSIARMVHSMQLEEDRRLRVQPRLLSGSWSPGPALALEVGVPGMLDTLRFVEDERFTHRGDHKSTPGLEEVEIEAKAWPISFRDVFIALGRLGQEGLGFECAGIVTRAGAAANFQPGERVCMVVPGCMRTYPRAAAECVFRIPDSLSFHDAVAAINPGMTAYQALVNIAGLKRGEKVLIHSGAGSTGQMAIWLAKQIGAEIFVTVGYEEKKNLLMKLFGIPATHIFYSRNQSFAQGIMRETGGRGVDVILNSLSGDKLVASWECIAPYGRFVEIGKMDINSNASLPMAYFAKNVSFSAVDIYHISQTDLGLTRQLAQTVIDLIAKGEASCPTPLHRYPVTQIEQAFRYMQSGKNTGRIIIDVDRDHEVTKYIVKKGRWEFDPDASYLIGGGWGGLGRVILQWMASKGAKHFIIPSRSGLSSQAARELARELQSQGVQVIARTCNIASEAELATLLQECADVGLPPIKGCINATMFLQDAIFEGMTYEQWKGTLQSKIDATWNLHQQLPRQLDFFILLSSLSGIYGSLAQGNYAAGCTFQDAVARHRAILGIGKTSISLDLGWMRDAGIVAENDEYRRNRLNARDMNPVDVADMLALLDIYCDPDLPQTRDSQGQSQILLGAVTPMDTRRRGGPAPPFESRPLFAGFAVSAAVADRQTRTQQKSSDDAAALFRQATTDEARVVVVVTALKSRLGRALGIATEDVEDRQCLVDFGVDSLVAIELRNWIRRDFLATVAVFELTGTGTSILALGQLVVERTEHAF</sequence>
<keyword evidence="3" id="KW-0808">Transferase</keyword>
<dbReference type="InterPro" id="IPR020843">
    <property type="entry name" value="ER"/>
</dbReference>
<dbReference type="CDD" id="cd02440">
    <property type="entry name" value="AdoMet_MTases"/>
    <property type="match status" value="1"/>
</dbReference>
<evidence type="ECO:0000256" key="3">
    <source>
        <dbReference type="ARBA" id="ARBA00022679"/>
    </source>
</evidence>
<dbReference type="GO" id="GO:0004312">
    <property type="term" value="F:fatty acid synthase activity"/>
    <property type="evidence" value="ECO:0007669"/>
    <property type="project" value="TreeGrafter"/>
</dbReference>
<dbReference type="Gene3D" id="1.10.1200.10">
    <property type="entry name" value="ACP-like"/>
    <property type="match status" value="1"/>
</dbReference>
<name>A0A7C8MRM5_9PEZI</name>
<dbReference type="InterPro" id="IPR009081">
    <property type="entry name" value="PP-bd_ACP"/>
</dbReference>
<keyword evidence="6" id="KW-0511">Multifunctional enzyme</keyword>
<dbReference type="SUPFAM" id="SSF50129">
    <property type="entry name" value="GroES-like"/>
    <property type="match status" value="1"/>
</dbReference>
<dbReference type="PANTHER" id="PTHR43775:SF29">
    <property type="entry name" value="ASPERFURANONE POLYKETIDE SYNTHASE AFOG-RELATED"/>
    <property type="match status" value="1"/>
</dbReference>
<dbReference type="InterPro" id="IPR049551">
    <property type="entry name" value="PKS_DH_C"/>
</dbReference>
<feature type="domain" description="Carrier" evidence="9">
    <location>
        <begin position="2472"/>
        <end position="2550"/>
    </location>
</feature>
<dbReference type="GO" id="GO:0044550">
    <property type="term" value="P:secondary metabolite biosynthetic process"/>
    <property type="evidence" value="ECO:0007669"/>
    <property type="project" value="UniProtKB-ARBA"/>
</dbReference>
<evidence type="ECO:0000256" key="6">
    <source>
        <dbReference type="ARBA" id="ARBA00023268"/>
    </source>
</evidence>
<dbReference type="SMART" id="SM00823">
    <property type="entry name" value="PKS_PP"/>
    <property type="match status" value="1"/>
</dbReference>
<dbReference type="InterPro" id="IPR029063">
    <property type="entry name" value="SAM-dependent_MTases_sf"/>
</dbReference>
<dbReference type="InterPro" id="IPR011032">
    <property type="entry name" value="GroES-like_sf"/>
</dbReference>
<evidence type="ECO:0000256" key="5">
    <source>
        <dbReference type="ARBA" id="ARBA00023002"/>
    </source>
</evidence>
<dbReference type="InterPro" id="IPR049900">
    <property type="entry name" value="PKS_mFAS_DH"/>
</dbReference>
<dbReference type="PANTHER" id="PTHR43775">
    <property type="entry name" value="FATTY ACID SYNTHASE"/>
    <property type="match status" value="1"/>
</dbReference>
<feature type="region of interest" description="N-terminal hotdog fold" evidence="8">
    <location>
        <begin position="955"/>
        <end position="1092"/>
    </location>
</feature>
<dbReference type="CDD" id="cd05195">
    <property type="entry name" value="enoyl_red"/>
    <property type="match status" value="1"/>
</dbReference>
<dbReference type="SUPFAM" id="SSF55048">
    <property type="entry name" value="Probable ACP-binding domain of malonyl-CoA ACP transacylase"/>
    <property type="match status" value="1"/>
</dbReference>
<gene>
    <name evidence="12" type="ORF">GQX73_g3806</name>
</gene>
<evidence type="ECO:0000259" key="11">
    <source>
        <dbReference type="PROSITE" id="PS52019"/>
    </source>
</evidence>
<proteinExistence type="predicted"/>
<dbReference type="GO" id="GO:0006633">
    <property type="term" value="P:fatty acid biosynthetic process"/>
    <property type="evidence" value="ECO:0007669"/>
    <property type="project" value="TreeGrafter"/>
</dbReference>
<dbReference type="InterPro" id="IPR013968">
    <property type="entry name" value="PKS_KR"/>
</dbReference>
<organism evidence="12 13">
    <name type="scientific">Xylaria multiplex</name>
    <dbReference type="NCBI Taxonomy" id="323545"/>
    <lineage>
        <taxon>Eukaryota</taxon>
        <taxon>Fungi</taxon>
        <taxon>Dikarya</taxon>
        <taxon>Ascomycota</taxon>
        <taxon>Pezizomycotina</taxon>
        <taxon>Sordariomycetes</taxon>
        <taxon>Xylariomycetidae</taxon>
        <taxon>Xylariales</taxon>
        <taxon>Xylariaceae</taxon>
        <taxon>Xylaria</taxon>
    </lineage>
</organism>
<dbReference type="Pfam" id="PF02801">
    <property type="entry name" value="Ketoacyl-synt_C"/>
    <property type="match status" value="1"/>
</dbReference>
<dbReference type="Pfam" id="PF21089">
    <property type="entry name" value="PKS_DH_N"/>
    <property type="match status" value="1"/>
</dbReference>
<dbReference type="InterPro" id="IPR014043">
    <property type="entry name" value="Acyl_transferase_dom"/>
</dbReference>
<dbReference type="Pfam" id="PF14765">
    <property type="entry name" value="PS-DH"/>
    <property type="match status" value="1"/>
</dbReference>
<dbReference type="Pfam" id="PF08659">
    <property type="entry name" value="KR"/>
    <property type="match status" value="1"/>
</dbReference>
<evidence type="ECO:0000259" key="9">
    <source>
        <dbReference type="PROSITE" id="PS50075"/>
    </source>
</evidence>
<dbReference type="Gene3D" id="3.10.129.110">
    <property type="entry name" value="Polyketide synthase dehydratase"/>
    <property type="match status" value="1"/>
</dbReference>
<dbReference type="InterPro" id="IPR032821">
    <property type="entry name" value="PKS_assoc"/>
</dbReference>
<feature type="region of interest" description="C-terminal hotdog fold" evidence="8">
    <location>
        <begin position="1122"/>
        <end position="1271"/>
    </location>
</feature>
<evidence type="ECO:0000256" key="1">
    <source>
        <dbReference type="ARBA" id="ARBA00022450"/>
    </source>
</evidence>
<dbReference type="Proteomes" id="UP000481858">
    <property type="component" value="Unassembled WGS sequence"/>
</dbReference>
<keyword evidence="13" id="KW-1185">Reference proteome</keyword>
<keyword evidence="4" id="KW-0521">NADP</keyword>
<dbReference type="InterPro" id="IPR042104">
    <property type="entry name" value="PKS_dehydratase_sf"/>
</dbReference>
<dbReference type="Gene3D" id="3.40.50.150">
    <property type="entry name" value="Vaccinia Virus protein VP39"/>
    <property type="match status" value="1"/>
</dbReference>
<dbReference type="FunFam" id="3.40.50.720:FF:000209">
    <property type="entry name" value="Polyketide synthase Pks12"/>
    <property type="match status" value="1"/>
</dbReference>
<feature type="domain" description="PKS/mFAS DH" evidence="11">
    <location>
        <begin position="955"/>
        <end position="1271"/>
    </location>
</feature>
<dbReference type="InterPro" id="IPR016035">
    <property type="entry name" value="Acyl_Trfase/lysoPLipase"/>
</dbReference>
<dbReference type="PROSITE" id="PS52019">
    <property type="entry name" value="PKS_MFAS_DH"/>
    <property type="match status" value="1"/>
</dbReference>
<dbReference type="InterPro" id="IPR001227">
    <property type="entry name" value="Ac_transferase_dom_sf"/>
</dbReference>
<reference evidence="12 13" key="1">
    <citation type="submission" date="2019-12" db="EMBL/GenBank/DDBJ databases">
        <title>Draft genome sequence of the ascomycete Xylaria multiplex DSM 110363.</title>
        <authorList>
            <person name="Buettner E."/>
            <person name="Kellner H."/>
        </authorList>
    </citation>
    <scope>NUCLEOTIDE SEQUENCE [LARGE SCALE GENOMIC DNA]</scope>
    <source>
        <strain evidence="12 13">DSM 110363</strain>
    </source>
</reference>
<keyword evidence="2" id="KW-0597">Phosphoprotein</keyword>
<dbReference type="InterPro" id="IPR013217">
    <property type="entry name" value="Methyltransf_12"/>
</dbReference>
<evidence type="ECO:0000313" key="13">
    <source>
        <dbReference type="Proteomes" id="UP000481858"/>
    </source>
</evidence>
<dbReference type="Pfam" id="PF13602">
    <property type="entry name" value="ADH_zinc_N_2"/>
    <property type="match status" value="1"/>
</dbReference>
<feature type="domain" description="Ketosynthase family 3 (KS3)" evidence="10">
    <location>
        <begin position="1"/>
        <end position="426"/>
    </location>
</feature>
<dbReference type="SUPFAM" id="SSF47336">
    <property type="entry name" value="ACP-like"/>
    <property type="match status" value="1"/>
</dbReference>
<dbReference type="SMART" id="SM00822">
    <property type="entry name" value="PKS_KR"/>
    <property type="match status" value="1"/>
</dbReference>
<dbReference type="Gene3D" id="3.40.366.10">
    <property type="entry name" value="Malonyl-Coenzyme A Acyl Carrier Protein, domain 2"/>
    <property type="match status" value="1"/>
</dbReference>
<dbReference type="GO" id="GO:0016491">
    <property type="term" value="F:oxidoreductase activity"/>
    <property type="evidence" value="ECO:0007669"/>
    <property type="project" value="UniProtKB-KW"/>
</dbReference>
<dbReference type="InParanoid" id="A0A7C8MRM5"/>
<dbReference type="PROSITE" id="PS00012">
    <property type="entry name" value="PHOSPHOPANTETHEINE"/>
    <property type="match status" value="1"/>
</dbReference>
<dbReference type="SMART" id="SM00826">
    <property type="entry name" value="PKS_DH"/>
    <property type="match status" value="1"/>
</dbReference>
<evidence type="ECO:0000256" key="8">
    <source>
        <dbReference type="PROSITE-ProRule" id="PRU01363"/>
    </source>
</evidence>
<dbReference type="InterPro" id="IPR014031">
    <property type="entry name" value="Ketoacyl_synth_C"/>
</dbReference>
<dbReference type="InterPro" id="IPR016039">
    <property type="entry name" value="Thiolase-like"/>
</dbReference>
<accession>A0A7C8MRM5</accession>
<dbReference type="Gene3D" id="3.40.47.10">
    <property type="match status" value="1"/>
</dbReference>
<dbReference type="GO" id="GO:0031177">
    <property type="term" value="F:phosphopantetheine binding"/>
    <property type="evidence" value="ECO:0007669"/>
    <property type="project" value="InterPro"/>
</dbReference>
<dbReference type="GO" id="GO:1901336">
    <property type="term" value="P:lactone biosynthetic process"/>
    <property type="evidence" value="ECO:0007669"/>
    <property type="project" value="UniProtKB-ARBA"/>
</dbReference>
<dbReference type="InterPro" id="IPR020806">
    <property type="entry name" value="PKS_PP-bd"/>
</dbReference>
<dbReference type="SMART" id="SM00827">
    <property type="entry name" value="PKS_AT"/>
    <property type="match status" value="1"/>
</dbReference>
<evidence type="ECO:0000256" key="2">
    <source>
        <dbReference type="ARBA" id="ARBA00022553"/>
    </source>
</evidence>
<dbReference type="Pfam" id="PF00109">
    <property type="entry name" value="ketoacyl-synt"/>
    <property type="match status" value="1"/>
</dbReference>
<dbReference type="InterPro" id="IPR057326">
    <property type="entry name" value="KR_dom"/>
</dbReference>
<evidence type="ECO:0000313" key="12">
    <source>
        <dbReference type="EMBL" id="KAF2969750.1"/>
    </source>
</evidence>
<dbReference type="SUPFAM" id="SSF53335">
    <property type="entry name" value="S-adenosyl-L-methionine-dependent methyltransferases"/>
    <property type="match status" value="1"/>
</dbReference>
<dbReference type="Pfam" id="PF08242">
    <property type="entry name" value="Methyltransf_12"/>
    <property type="match status" value="1"/>
</dbReference>
<dbReference type="Pfam" id="PF00550">
    <property type="entry name" value="PP-binding"/>
    <property type="match status" value="1"/>
</dbReference>
<dbReference type="SUPFAM" id="SSF51735">
    <property type="entry name" value="NAD(P)-binding Rossmann-fold domains"/>
    <property type="match status" value="2"/>
</dbReference>
<dbReference type="Pfam" id="PF00698">
    <property type="entry name" value="Acyl_transf_1"/>
    <property type="match status" value="1"/>
</dbReference>
<dbReference type="InterPro" id="IPR036736">
    <property type="entry name" value="ACP-like_sf"/>
</dbReference>
<dbReference type="SMART" id="SM00825">
    <property type="entry name" value="PKS_KS"/>
    <property type="match status" value="1"/>
</dbReference>
<keyword evidence="1" id="KW-0596">Phosphopantetheine</keyword>
<dbReference type="InterPro" id="IPR050091">
    <property type="entry name" value="PKS_NRPS_Biosynth_Enz"/>
</dbReference>
<evidence type="ECO:0000256" key="4">
    <source>
        <dbReference type="ARBA" id="ARBA00022857"/>
    </source>
</evidence>
<dbReference type="CDD" id="cd00833">
    <property type="entry name" value="PKS"/>
    <property type="match status" value="1"/>
</dbReference>
<dbReference type="InterPro" id="IPR020807">
    <property type="entry name" value="PKS_DH"/>
</dbReference>
<dbReference type="InterPro" id="IPR036291">
    <property type="entry name" value="NAD(P)-bd_dom_sf"/>
</dbReference>
<comment type="caution">
    <text evidence="12">The sequence shown here is derived from an EMBL/GenBank/DDBJ whole genome shotgun (WGS) entry which is preliminary data.</text>
</comment>
<protein>
    <submittedName>
        <fullName evidence="12">Uncharacterized protein</fullName>
    </submittedName>
</protein>
<dbReference type="Gene3D" id="3.40.50.720">
    <property type="entry name" value="NAD(P)-binding Rossmann-like Domain"/>
    <property type="match status" value="2"/>
</dbReference>
<keyword evidence="7" id="KW-0012">Acyltransferase</keyword>
<keyword evidence="5" id="KW-0560">Oxidoreductase</keyword>
<evidence type="ECO:0000256" key="7">
    <source>
        <dbReference type="ARBA" id="ARBA00023315"/>
    </source>
</evidence>
<dbReference type="InterPro" id="IPR020841">
    <property type="entry name" value="PKS_Beta-ketoAc_synthase_dom"/>
</dbReference>